<accession>A0AAN9EUD3</accession>
<evidence type="ECO:0000313" key="2">
    <source>
        <dbReference type="Proteomes" id="UP001372338"/>
    </source>
</evidence>
<gene>
    <name evidence="1" type="ORF">RIF29_25863</name>
</gene>
<reference evidence="1 2" key="1">
    <citation type="submission" date="2024-01" db="EMBL/GenBank/DDBJ databases">
        <title>The genomes of 5 underutilized Papilionoideae crops provide insights into root nodulation and disease resistanc.</title>
        <authorList>
            <person name="Yuan L."/>
        </authorList>
    </citation>
    <scope>NUCLEOTIDE SEQUENCE [LARGE SCALE GENOMIC DNA]</scope>
    <source>
        <strain evidence="1">ZHUSHIDOU_FW_LH</strain>
        <tissue evidence="1">Leaf</tissue>
    </source>
</reference>
<dbReference type="AlphaFoldDB" id="A0AAN9EUD3"/>
<sequence>MIIGDEVSLLEEVGLGGGRDGAVGDAQIMSYLVSGNGCELGEGDVAVVLCLEKQLIYYQLQQRYEDGKEVW</sequence>
<comment type="caution">
    <text evidence="1">The sequence shown here is derived from an EMBL/GenBank/DDBJ whole genome shotgun (WGS) entry which is preliminary data.</text>
</comment>
<proteinExistence type="predicted"/>
<keyword evidence="2" id="KW-1185">Reference proteome</keyword>
<name>A0AAN9EUD3_CROPI</name>
<evidence type="ECO:0000313" key="1">
    <source>
        <dbReference type="EMBL" id="KAK7260103.1"/>
    </source>
</evidence>
<protein>
    <submittedName>
        <fullName evidence="1">Uncharacterized protein</fullName>
    </submittedName>
</protein>
<dbReference type="EMBL" id="JAYWIO010000005">
    <property type="protein sequence ID" value="KAK7260103.1"/>
    <property type="molecule type" value="Genomic_DNA"/>
</dbReference>
<organism evidence="1 2">
    <name type="scientific">Crotalaria pallida</name>
    <name type="common">Smooth rattlebox</name>
    <name type="synonym">Crotalaria striata</name>
    <dbReference type="NCBI Taxonomy" id="3830"/>
    <lineage>
        <taxon>Eukaryota</taxon>
        <taxon>Viridiplantae</taxon>
        <taxon>Streptophyta</taxon>
        <taxon>Embryophyta</taxon>
        <taxon>Tracheophyta</taxon>
        <taxon>Spermatophyta</taxon>
        <taxon>Magnoliopsida</taxon>
        <taxon>eudicotyledons</taxon>
        <taxon>Gunneridae</taxon>
        <taxon>Pentapetalae</taxon>
        <taxon>rosids</taxon>
        <taxon>fabids</taxon>
        <taxon>Fabales</taxon>
        <taxon>Fabaceae</taxon>
        <taxon>Papilionoideae</taxon>
        <taxon>50 kb inversion clade</taxon>
        <taxon>genistoids sensu lato</taxon>
        <taxon>core genistoids</taxon>
        <taxon>Crotalarieae</taxon>
        <taxon>Crotalaria</taxon>
    </lineage>
</organism>
<dbReference type="Proteomes" id="UP001372338">
    <property type="component" value="Unassembled WGS sequence"/>
</dbReference>